<accession>A0ABU2CEP1</accession>
<comment type="catalytic activity">
    <reaction evidence="4 6">
        <text>L-proline + NADP(+) = (S)-1-pyrroline-5-carboxylate + NADPH + 2 H(+)</text>
        <dbReference type="Rhea" id="RHEA:14109"/>
        <dbReference type="ChEBI" id="CHEBI:15378"/>
        <dbReference type="ChEBI" id="CHEBI:17388"/>
        <dbReference type="ChEBI" id="CHEBI:57783"/>
        <dbReference type="ChEBI" id="CHEBI:58349"/>
        <dbReference type="ChEBI" id="CHEBI:60039"/>
        <dbReference type="EC" id="1.5.1.2"/>
    </reaction>
</comment>
<reference evidence="10 11" key="1">
    <citation type="submission" date="2023-07" db="EMBL/GenBank/DDBJ databases">
        <title>Sorghum-associated microbial communities from plants grown in Nebraska, USA.</title>
        <authorList>
            <person name="Schachtman D."/>
        </authorList>
    </citation>
    <scope>NUCLEOTIDE SEQUENCE [LARGE SCALE GENOMIC DNA]</scope>
    <source>
        <strain evidence="10 11">BE313</strain>
    </source>
</reference>
<protein>
    <recommendedName>
        <fullName evidence="4 5">Pyrroline-5-carboxylate reductase</fullName>
        <shortName evidence="4">P5C reductase</shortName>
        <shortName evidence="4">P5CR</shortName>
        <ecNumber evidence="4 5">1.5.1.2</ecNumber>
    </recommendedName>
    <alternativeName>
        <fullName evidence="4">PCA reductase</fullName>
    </alternativeName>
</protein>
<gene>
    <name evidence="4" type="primary">proC</name>
    <name evidence="10" type="ORF">J2X19_004495</name>
</gene>
<evidence type="ECO:0000256" key="5">
    <source>
        <dbReference type="NCBIfam" id="TIGR00112"/>
    </source>
</evidence>
<evidence type="ECO:0000256" key="6">
    <source>
        <dbReference type="RuleBase" id="RU003903"/>
    </source>
</evidence>
<comment type="function">
    <text evidence="4">Catalyzes the reduction of 1-pyrroline-5-carboxylate (PCA) to L-proline.</text>
</comment>
<dbReference type="InterPro" id="IPR053790">
    <property type="entry name" value="P5CR-like_CS"/>
</dbReference>
<feature type="region of interest" description="Disordered" evidence="7">
    <location>
        <begin position="1"/>
        <end position="32"/>
    </location>
</feature>
<comment type="pathway">
    <text evidence="4 6">Amino-acid biosynthesis; L-proline biosynthesis; L-proline from L-glutamate 5-semialdehyde: step 1/1.</text>
</comment>
<dbReference type="HAMAP" id="MF_01925">
    <property type="entry name" value="P5C_reductase"/>
    <property type="match status" value="1"/>
</dbReference>
<dbReference type="GO" id="GO:0004735">
    <property type="term" value="F:pyrroline-5-carboxylate reductase activity"/>
    <property type="evidence" value="ECO:0007669"/>
    <property type="project" value="UniProtKB-EC"/>
</dbReference>
<comment type="caution">
    <text evidence="10">The sequence shown here is derived from an EMBL/GenBank/DDBJ whole genome shotgun (WGS) entry which is preliminary data.</text>
</comment>
<keyword evidence="11" id="KW-1185">Reference proteome</keyword>
<keyword evidence="4 6" id="KW-0028">Amino-acid biosynthesis</keyword>
<dbReference type="PANTHER" id="PTHR11645:SF0">
    <property type="entry name" value="PYRROLINE-5-CARBOXYLATE REDUCTASE 3"/>
    <property type="match status" value="1"/>
</dbReference>
<dbReference type="SUPFAM" id="SSF48179">
    <property type="entry name" value="6-phosphogluconate dehydrogenase C-terminal domain-like"/>
    <property type="match status" value="1"/>
</dbReference>
<dbReference type="EMBL" id="JAVDXT010000005">
    <property type="protein sequence ID" value="MDR7379799.1"/>
    <property type="molecule type" value="Genomic_DNA"/>
</dbReference>
<keyword evidence="3 4" id="KW-0560">Oxidoreductase</keyword>
<dbReference type="SUPFAM" id="SSF51735">
    <property type="entry name" value="NAD(P)-binding Rossmann-fold domains"/>
    <property type="match status" value="1"/>
</dbReference>
<dbReference type="PIRSF" id="PIRSF000193">
    <property type="entry name" value="Pyrrol-5-carb_rd"/>
    <property type="match status" value="1"/>
</dbReference>
<dbReference type="EC" id="1.5.1.2" evidence="4 5"/>
<dbReference type="RefSeq" id="WP_405048724.1">
    <property type="nucleotide sequence ID" value="NZ_JAVDXT010000005.1"/>
</dbReference>
<evidence type="ECO:0000256" key="3">
    <source>
        <dbReference type="ARBA" id="ARBA00023002"/>
    </source>
</evidence>
<evidence type="ECO:0000259" key="9">
    <source>
        <dbReference type="Pfam" id="PF14748"/>
    </source>
</evidence>
<proteinExistence type="inferred from homology"/>
<dbReference type="InterPro" id="IPR028939">
    <property type="entry name" value="P5C_Rdtase_cat_N"/>
</dbReference>
<evidence type="ECO:0000313" key="10">
    <source>
        <dbReference type="EMBL" id="MDR7379799.1"/>
    </source>
</evidence>
<dbReference type="Gene3D" id="1.10.3730.10">
    <property type="entry name" value="ProC C-terminal domain-like"/>
    <property type="match status" value="1"/>
</dbReference>
<comment type="similarity">
    <text evidence="1 4 6">Belongs to the pyrroline-5-carboxylate reductase family.</text>
</comment>
<dbReference type="PANTHER" id="PTHR11645">
    <property type="entry name" value="PYRROLINE-5-CARBOXYLATE REDUCTASE"/>
    <property type="match status" value="1"/>
</dbReference>
<dbReference type="PROSITE" id="PS00521">
    <property type="entry name" value="P5CR"/>
    <property type="match status" value="1"/>
</dbReference>
<dbReference type="Proteomes" id="UP001180487">
    <property type="component" value="Unassembled WGS sequence"/>
</dbReference>
<organism evidence="10 11">
    <name type="scientific">Rhodoferax ferrireducens</name>
    <dbReference type="NCBI Taxonomy" id="192843"/>
    <lineage>
        <taxon>Bacteria</taxon>
        <taxon>Pseudomonadati</taxon>
        <taxon>Pseudomonadota</taxon>
        <taxon>Betaproteobacteria</taxon>
        <taxon>Burkholderiales</taxon>
        <taxon>Comamonadaceae</taxon>
        <taxon>Rhodoferax</taxon>
    </lineage>
</organism>
<evidence type="ECO:0000256" key="4">
    <source>
        <dbReference type="HAMAP-Rule" id="MF_01925"/>
    </source>
</evidence>
<dbReference type="InterPro" id="IPR000304">
    <property type="entry name" value="Pyrroline-COOH_reductase"/>
</dbReference>
<dbReference type="Pfam" id="PF03807">
    <property type="entry name" value="F420_oxidored"/>
    <property type="match status" value="1"/>
</dbReference>
<dbReference type="Gene3D" id="3.40.50.720">
    <property type="entry name" value="NAD(P)-binding Rossmann-like Domain"/>
    <property type="match status" value="1"/>
</dbReference>
<evidence type="ECO:0000256" key="1">
    <source>
        <dbReference type="ARBA" id="ARBA00005525"/>
    </source>
</evidence>
<evidence type="ECO:0000256" key="2">
    <source>
        <dbReference type="ARBA" id="ARBA00022857"/>
    </source>
</evidence>
<sequence>MAPSRPAPISSSQFGPSSQSGGQPNAGSRGNTAAHDQIAFIGGGNMASAIIGGLVKKGVPASHILVIEPWAEARAKLLADFAIQAHEMPGPVLAQARTVVWAVKPQMFKDAALQTRFHTKTALHLSVAAGIRSDSIAKWLDTERVVRAMPNTPALIGKGMTALFARPAVSDADRRVIEKVLAATGESLWVGVEEQLDAVTALSGSGPAYVFYLIEAMTQAGADMGLSRDQAHRLAVGTFVGASALARASNEPPEILRQRVTSKGGTTYAAITSMDQDGLKNTFMRALHAAKHRARELGDEFGD</sequence>
<evidence type="ECO:0000256" key="7">
    <source>
        <dbReference type="SAM" id="MobiDB-lite"/>
    </source>
</evidence>
<feature type="compositionally biased region" description="Low complexity" evidence="7">
    <location>
        <begin position="8"/>
        <end position="23"/>
    </location>
</feature>
<keyword evidence="4" id="KW-0963">Cytoplasm</keyword>
<dbReference type="InterPro" id="IPR008927">
    <property type="entry name" value="6-PGluconate_DH-like_C_sf"/>
</dbReference>
<name>A0ABU2CEP1_9BURK</name>
<comment type="catalytic activity">
    <reaction evidence="4">
        <text>L-proline + NAD(+) = (S)-1-pyrroline-5-carboxylate + NADH + 2 H(+)</text>
        <dbReference type="Rhea" id="RHEA:14105"/>
        <dbReference type="ChEBI" id="CHEBI:15378"/>
        <dbReference type="ChEBI" id="CHEBI:17388"/>
        <dbReference type="ChEBI" id="CHEBI:57540"/>
        <dbReference type="ChEBI" id="CHEBI:57945"/>
        <dbReference type="ChEBI" id="CHEBI:60039"/>
        <dbReference type="EC" id="1.5.1.2"/>
    </reaction>
</comment>
<dbReference type="InterPro" id="IPR029036">
    <property type="entry name" value="P5CR_dimer"/>
</dbReference>
<evidence type="ECO:0000259" key="8">
    <source>
        <dbReference type="Pfam" id="PF03807"/>
    </source>
</evidence>
<keyword evidence="2 4" id="KW-0521">NADP</keyword>
<dbReference type="Pfam" id="PF14748">
    <property type="entry name" value="P5CR_dimer"/>
    <property type="match status" value="1"/>
</dbReference>
<feature type="domain" description="Pyrroline-5-carboxylate reductase catalytic N-terminal" evidence="8">
    <location>
        <begin position="37"/>
        <end position="129"/>
    </location>
</feature>
<comment type="subcellular location">
    <subcellularLocation>
        <location evidence="4">Cytoplasm</location>
    </subcellularLocation>
</comment>
<evidence type="ECO:0000313" key="11">
    <source>
        <dbReference type="Proteomes" id="UP001180487"/>
    </source>
</evidence>
<dbReference type="InterPro" id="IPR036291">
    <property type="entry name" value="NAD(P)-bd_dom_sf"/>
</dbReference>
<feature type="domain" description="Pyrroline-5-carboxylate reductase dimerisation" evidence="9">
    <location>
        <begin position="193"/>
        <end position="297"/>
    </location>
</feature>
<dbReference type="NCBIfam" id="TIGR00112">
    <property type="entry name" value="proC"/>
    <property type="match status" value="1"/>
</dbReference>
<keyword evidence="4 6" id="KW-0641">Proline biosynthesis</keyword>